<gene>
    <name evidence="10" type="ORF">LTR84_011359</name>
</gene>
<feature type="compositionally biased region" description="Basic and acidic residues" evidence="9">
    <location>
        <begin position="493"/>
        <end position="507"/>
    </location>
</feature>
<dbReference type="GO" id="GO:0031261">
    <property type="term" value="C:DNA replication preinitiation complex"/>
    <property type="evidence" value="ECO:0007669"/>
    <property type="project" value="TreeGrafter"/>
</dbReference>
<evidence type="ECO:0000256" key="2">
    <source>
        <dbReference type="ARBA" id="ARBA00007276"/>
    </source>
</evidence>
<evidence type="ECO:0000256" key="5">
    <source>
        <dbReference type="ARBA" id="ARBA00023242"/>
    </source>
</evidence>
<feature type="compositionally biased region" description="Basic and acidic residues" evidence="9">
    <location>
        <begin position="262"/>
        <end position="275"/>
    </location>
</feature>
<dbReference type="InterPro" id="IPR021110">
    <property type="entry name" value="DNA_rep_checkpnt_protein"/>
</dbReference>
<dbReference type="GO" id="GO:0006270">
    <property type="term" value="P:DNA replication initiation"/>
    <property type="evidence" value="ECO:0007669"/>
    <property type="project" value="UniProtKB-UniRule"/>
</dbReference>
<dbReference type="InterPro" id="IPR040203">
    <property type="entry name" value="Sld2"/>
</dbReference>
<feature type="compositionally biased region" description="Basic and acidic residues" evidence="9">
    <location>
        <begin position="364"/>
        <end position="373"/>
    </location>
</feature>
<dbReference type="GO" id="GO:0003697">
    <property type="term" value="F:single-stranded DNA binding"/>
    <property type="evidence" value="ECO:0007669"/>
    <property type="project" value="TreeGrafter"/>
</dbReference>
<feature type="region of interest" description="Disordered" evidence="9">
    <location>
        <begin position="262"/>
        <end position="298"/>
    </location>
</feature>
<evidence type="ECO:0000256" key="8">
    <source>
        <dbReference type="RuleBase" id="RU367067"/>
    </source>
</evidence>
<organism evidence="10 11">
    <name type="scientific">Exophiala bonariae</name>
    <dbReference type="NCBI Taxonomy" id="1690606"/>
    <lineage>
        <taxon>Eukaryota</taxon>
        <taxon>Fungi</taxon>
        <taxon>Dikarya</taxon>
        <taxon>Ascomycota</taxon>
        <taxon>Pezizomycotina</taxon>
        <taxon>Eurotiomycetes</taxon>
        <taxon>Chaetothyriomycetidae</taxon>
        <taxon>Chaetothyriales</taxon>
        <taxon>Herpotrichiellaceae</taxon>
        <taxon>Exophiala</taxon>
    </lineage>
</organism>
<comment type="caution">
    <text evidence="10">The sequence shown here is derived from an EMBL/GenBank/DDBJ whole genome shotgun (WGS) entry which is preliminary data.</text>
</comment>
<proteinExistence type="inferred from homology"/>
<dbReference type="Pfam" id="PF11719">
    <property type="entry name" value="Drc1-Sld2"/>
    <property type="match status" value="1"/>
</dbReference>
<dbReference type="Proteomes" id="UP001358417">
    <property type="component" value="Unassembled WGS sequence"/>
</dbReference>
<keyword evidence="5 8" id="KW-0539">Nucleus</keyword>
<sequence length="625" mass="70027">MEPPLPLLDTPKKIKLQSRVDDLKIDLKAFERAFAAQHKGQKPGREDIKANAGIQAKYTEHGKLRGVLDGKLSIEVLNNLSQQEQNARNRQRKHRRTDSAISIKPHSTNHNQTPSKGRYHPSQLDPYDAPQSASPKAILREVGPTPHRNGTILGIFDMLHASGGSRKSSQETPSGSKRKRDALHEDDTKAKDLELTISQTPRHEKSIVRDTQLAATTPKSGPATGRRNHSKTPVSESKRFMLQHFFTTPSAVRFATMLQDESTPHAKTPVDKTPLRDQVLGISPSRTPTATADATPPYLKRSFSFKERLLSASDNNGSPTSSHRKTSPGSTRTMGTRRTQQTKFVPKPLSQIIADRASQQTQDQHGHNDHDGNSDDDDDLDAMREIELQEAHVLVGDSQRIGPLAPSHGDEQQGRVWKKKGQKRTTRRAVMRPTKMKPVEGPKFVAADEDEDEDTSPTDHEASRVEETQYIPDEAYDDFPEPDDDELEYLIAEAERTGQSKDRHENSKPSSYIDEEDLDEDFLPEPVSVNVDVDIDIDIESPIKRRKKSDSSKPARWKTQTEQSKSKKKKNQGDDDDNDDNTTTRKINPNAQSHMNFRSLKIRNKNSKAKGAAGRGKGRFGRGRR</sequence>
<comment type="subcellular location">
    <subcellularLocation>
        <location evidence="1 8">Nucleus</location>
    </subcellularLocation>
</comment>
<evidence type="ECO:0000256" key="4">
    <source>
        <dbReference type="ARBA" id="ARBA00022705"/>
    </source>
</evidence>
<dbReference type="PANTHER" id="PTHR28124:SF1">
    <property type="entry name" value="DNA REPLICATION REGULATOR SLD2"/>
    <property type="match status" value="1"/>
</dbReference>
<comment type="function">
    <text evidence="7 8">Has a role in the initiation of DNA replication. Required at S-phase checkpoint.</text>
</comment>
<feature type="region of interest" description="Disordered" evidence="9">
    <location>
        <begin position="162"/>
        <end position="237"/>
    </location>
</feature>
<dbReference type="GO" id="GO:1902977">
    <property type="term" value="P:mitotic DNA replication preinitiation complex assembly"/>
    <property type="evidence" value="ECO:0007669"/>
    <property type="project" value="TreeGrafter"/>
</dbReference>
<dbReference type="GO" id="GO:0000727">
    <property type="term" value="P:double-strand break repair via break-induced replication"/>
    <property type="evidence" value="ECO:0007669"/>
    <property type="project" value="TreeGrafter"/>
</dbReference>
<feature type="compositionally biased region" description="Acidic residues" evidence="9">
    <location>
        <begin position="447"/>
        <end position="456"/>
    </location>
</feature>
<evidence type="ECO:0000256" key="3">
    <source>
        <dbReference type="ARBA" id="ARBA00018363"/>
    </source>
</evidence>
<dbReference type="EMBL" id="JAVRRD010000054">
    <property type="protein sequence ID" value="KAK5043645.1"/>
    <property type="molecule type" value="Genomic_DNA"/>
</dbReference>
<dbReference type="AlphaFoldDB" id="A0AAV9MS73"/>
<name>A0AAV9MS73_9EURO</name>
<keyword evidence="11" id="KW-1185">Reference proteome</keyword>
<dbReference type="Gene3D" id="1.10.10.1460">
    <property type="match status" value="1"/>
</dbReference>
<feature type="compositionally biased region" description="Basic and acidic residues" evidence="9">
    <location>
        <begin position="182"/>
        <end position="194"/>
    </location>
</feature>
<keyword evidence="4 8" id="KW-0235">DNA replication</keyword>
<feature type="compositionally biased region" description="Polar residues" evidence="9">
    <location>
        <begin position="105"/>
        <end position="115"/>
    </location>
</feature>
<feature type="compositionally biased region" description="Low complexity" evidence="9">
    <location>
        <begin position="287"/>
        <end position="297"/>
    </location>
</feature>
<evidence type="ECO:0000256" key="6">
    <source>
        <dbReference type="ARBA" id="ARBA00023306"/>
    </source>
</evidence>
<feature type="compositionally biased region" description="Low complexity" evidence="9">
    <location>
        <begin position="327"/>
        <end position="342"/>
    </location>
</feature>
<dbReference type="GeneID" id="89979513"/>
<feature type="compositionally biased region" description="Basic residues" evidence="9">
    <location>
        <begin position="416"/>
        <end position="430"/>
    </location>
</feature>
<feature type="compositionally biased region" description="Acidic residues" evidence="9">
    <location>
        <begin position="474"/>
        <end position="488"/>
    </location>
</feature>
<feature type="compositionally biased region" description="Basic and acidic residues" evidence="9">
    <location>
        <begin position="457"/>
        <end position="467"/>
    </location>
</feature>
<reference evidence="10 11" key="1">
    <citation type="submission" date="2023-08" db="EMBL/GenBank/DDBJ databases">
        <title>Black Yeasts Isolated from many extreme environments.</title>
        <authorList>
            <person name="Coleine C."/>
            <person name="Stajich J.E."/>
            <person name="Selbmann L."/>
        </authorList>
    </citation>
    <scope>NUCLEOTIDE SEQUENCE [LARGE SCALE GENOMIC DNA]</scope>
    <source>
        <strain evidence="10 11">CCFEE 5792</strain>
    </source>
</reference>
<dbReference type="RefSeq" id="XP_064700028.1">
    <property type="nucleotide sequence ID" value="XM_064854892.1"/>
</dbReference>
<protein>
    <recommendedName>
        <fullName evidence="3 8">DNA replication regulator SLD2</fullName>
    </recommendedName>
</protein>
<evidence type="ECO:0000256" key="1">
    <source>
        <dbReference type="ARBA" id="ARBA00004123"/>
    </source>
</evidence>
<feature type="region of interest" description="Disordered" evidence="9">
    <location>
        <begin position="83"/>
        <end position="133"/>
    </location>
</feature>
<dbReference type="PANTHER" id="PTHR28124">
    <property type="entry name" value="DNA REPLICATION REGULATOR SLD2"/>
    <property type="match status" value="1"/>
</dbReference>
<keyword evidence="6 8" id="KW-0131">Cell cycle</keyword>
<accession>A0AAV9MS73</accession>
<evidence type="ECO:0000256" key="7">
    <source>
        <dbReference type="ARBA" id="ARBA00025253"/>
    </source>
</evidence>
<evidence type="ECO:0000313" key="10">
    <source>
        <dbReference type="EMBL" id="KAK5043645.1"/>
    </source>
</evidence>
<feature type="compositionally biased region" description="Polar residues" evidence="9">
    <location>
        <begin position="585"/>
        <end position="596"/>
    </location>
</feature>
<evidence type="ECO:0000313" key="11">
    <source>
        <dbReference type="Proteomes" id="UP001358417"/>
    </source>
</evidence>
<feature type="compositionally biased region" description="Acidic residues" evidence="9">
    <location>
        <begin position="513"/>
        <end position="523"/>
    </location>
</feature>
<dbReference type="GO" id="GO:0003688">
    <property type="term" value="F:DNA replication origin binding"/>
    <property type="evidence" value="ECO:0007669"/>
    <property type="project" value="TreeGrafter"/>
</dbReference>
<feature type="compositionally biased region" description="Polar residues" evidence="9">
    <location>
        <begin position="165"/>
        <end position="175"/>
    </location>
</feature>
<comment type="similarity">
    <text evidence="2 8">Belongs to the SLD2 family.</text>
</comment>
<feature type="compositionally biased region" description="Basic residues" evidence="9">
    <location>
        <begin position="616"/>
        <end position="625"/>
    </location>
</feature>
<feature type="region of interest" description="Disordered" evidence="9">
    <location>
        <begin position="311"/>
        <end position="625"/>
    </location>
</feature>
<evidence type="ECO:0000256" key="9">
    <source>
        <dbReference type="SAM" id="MobiDB-lite"/>
    </source>
</evidence>
<feature type="compositionally biased region" description="Basic and acidic residues" evidence="9">
    <location>
        <begin position="381"/>
        <end position="390"/>
    </location>
</feature>
<feature type="compositionally biased region" description="Polar residues" evidence="9">
    <location>
        <begin position="312"/>
        <end position="321"/>
    </location>
</feature>